<comment type="caution">
    <text evidence="2">The sequence shown here is derived from an EMBL/GenBank/DDBJ whole genome shotgun (WGS) entry which is preliminary data.</text>
</comment>
<proteinExistence type="predicted"/>
<dbReference type="InterPro" id="IPR044077">
    <property type="entry name" value="Amylosucrase"/>
</dbReference>
<dbReference type="PANTHER" id="PTHR10357:SF213">
    <property type="entry name" value="ALPHA AMYLASE CATALYTIC REGION"/>
    <property type="match status" value="1"/>
</dbReference>
<dbReference type="Gene3D" id="1.10.1740.10">
    <property type="match status" value="1"/>
</dbReference>
<name>A0ABV2TTK2_9FLAO</name>
<dbReference type="Pfam" id="PF00128">
    <property type="entry name" value="Alpha-amylase"/>
    <property type="match status" value="1"/>
</dbReference>
<organism evidence="2 3">
    <name type="scientific">Sediminicola luteus</name>
    <dbReference type="NCBI Taxonomy" id="319238"/>
    <lineage>
        <taxon>Bacteria</taxon>
        <taxon>Pseudomonadati</taxon>
        <taxon>Bacteroidota</taxon>
        <taxon>Flavobacteriia</taxon>
        <taxon>Flavobacteriales</taxon>
        <taxon>Flavobacteriaceae</taxon>
        <taxon>Sediminicola</taxon>
    </lineage>
</organism>
<gene>
    <name evidence="2" type="ORF">ABXZ32_04250</name>
</gene>
<dbReference type="Gene3D" id="2.60.40.1180">
    <property type="entry name" value="Golgi alpha-mannosidase II"/>
    <property type="match status" value="1"/>
</dbReference>
<dbReference type="Gene3D" id="3.90.400.10">
    <property type="entry name" value="Oligo-1,6-glucosidase, Domain 2"/>
    <property type="match status" value="1"/>
</dbReference>
<protein>
    <submittedName>
        <fullName evidence="2">Alpha-amylase family protein</fullName>
    </submittedName>
</protein>
<sequence>MNQLSLHQLMAKGHLKKKKSASHEELFELRLATNLTLIKNLFFSLYPENEHAATFDKLVSLLPNLFDERPEELKKIDLERLQEGNWYQSEKMLGMQMYVDHFNKDIKGLSNKLGYFENLGVNFLHLMPITKRPKEENDGGYAVNSYHEVDEKYGTKEDLLSLTKKLRSKNMYLMLDFVVNHTSDEFEWAKKAMQGDKKYQDYYYTYPDRTIPDQFEQALPEVFPETSPGNFTYNPEMQRWVMTVFNSYQWDLNYSNPEVFLEMLGNLMKLTNMGVDVVRFDALAFLWKKMGTDSQNLPEAHQLIRLFRMCQQTIAPGVILLAEAITAPTQIIKYFGEGEMSGNECEVAYNATLMALLWNSIATKKTVLLNRSLQHLPKKPKEATWINYIRCHDDIGLGFDDNDIYSIGWDAQEHRKFLLHYYCQKLDWSPAKGLMFMYNPKNGDGRITGSAASLLGLEKGLENEDEKLISQALTKIITMHSIILSYGGMPLIYAGDEIGTLNDYSYQSENTKKDDSRWVNRPKQDWQVIDNLEQGNTPQAHIFHSLKKLIEIRRNNPIFADHNNLILHQHHNPHLMVYERTSTDNTGLLVICNFDDHVHGVEKSWLEKIGYGEDKEPTNLVTGEPLRLQSNHLEIGANEFYWIIRN</sequence>
<feature type="domain" description="Glycosyl hydrolase family 13 catalytic" evidence="1">
    <location>
        <begin position="96"/>
        <end position="536"/>
    </location>
</feature>
<dbReference type="Gene3D" id="3.20.20.80">
    <property type="entry name" value="Glycosidases"/>
    <property type="match status" value="1"/>
</dbReference>
<dbReference type="InterPro" id="IPR045857">
    <property type="entry name" value="O16G_dom_2"/>
</dbReference>
<dbReference type="EMBL" id="JBEWYP010000002">
    <property type="protein sequence ID" value="MET7028591.1"/>
    <property type="molecule type" value="Genomic_DNA"/>
</dbReference>
<reference evidence="2 3" key="1">
    <citation type="submission" date="2024-07" db="EMBL/GenBank/DDBJ databases">
        <title>The genome sequence of type strain Sediminicola luteus GDMCC 1.2596T.</title>
        <authorList>
            <person name="Liu Y."/>
        </authorList>
    </citation>
    <scope>NUCLEOTIDE SEQUENCE [LARGE SCALE GENOMIC DNA]</scope>
    <source>
        <strain evidence="2 3">GDMCC 1.2596</strain>
    </source>
</reference>
<dbReference type="Proteomes" id="UP001549773">
    <property type="component" value="Unassembled WGS sequence"/>
</dbReference>
<dbReference type="SUPFAM" id="SSF51445">
    <property type="entry name" value="(Trans)glycosidases"/>
    <property type="match status" value="1"/>
</dbReference>
<dbReference type="SMART" id="SM00642">
    <property type="entry name" value="Aamy"/>
    <property type="match status" value="1"/>
</dbReference>
<dbReference type="RefSeq" id="WP_354617428.1">
    <property type="nucleotide sequence ID" value="NZ_JBEWYP010000002.1"/>
</dbReference>
<evidence type="ECO:0000313" key="2">
    <source>
        <dbReference type="EMBL" id="MET7028591.1"/>
    </source>
</evidence>
<dbReference type="InterPro" id="IPR013780">
    <property type="entry name" value="Glyco_hydro_b"/>
</dbReference>
<evidence type="ECO:0000313" key="3">
    <source>
        <dbReference type="Proteomes" id="UP001549773"/>
    </source>
</evidence>
<keyword evidence="3" id="KW-1185">Reference proteome</keyword>
<dbReference type="CDD" id="cd11324">
    <property type="entry name" value="AmyAc_Amylosucrase"/>
    <property type="match status" value="1"/>
</dbReference>
<evidence type="ECO:0000259" key="1">
    <source>
        <dbReference type="SMART" id="SM00642"/>
    </source>
</evidence>
<dbReference type="InterPro" id="IPR006047">
    <property type="entry name" value="GH13_cat_dom"/>
</dbReference>
<dbReference type="InterPro" id="IPR017853">
    <property type="entry name" value="GH"/>
</dbReference>
<accession>A0ABV2TTK2</accession>
<dbReference type="PANTHER" id="PTHR10357">
    <property type="entry name" value="ALPHA-AMYLASE FAMILY MEMBER"/>
    <property type="match status" value="1"/>
</dbReference>